<name>A0A1W1BVV4_9ZZZZ</name>
<dbReference type="InterPro" id="IPR020119">
    <property type="entry name" value="PsdUridine_synth_TruD_CS"/>
</dbReference>
<dbReference type="InterPro" id="IPR043165">
    <property type="entry name" value="TruD_insert_sf"/>
</dbReference>
<gene>
    <name evidence="5" type="ORF">MNB_SM-4-1759</name>
</gene>
<reference evidence="5" key="1">
    <citation type="submission" date="2016-10" db="EMBL/GenBank/DDBJ databases">
        <authorList>
            <person name="de Groot N.N."/>
        </authorList>
    </citation>
    <scope>NUCLEOTIDE SEQUENCE</scope>
</reference>
<feature type="domain" description="TRUD" evidence="4">
    <location>
        <begin position="150"/>
        <end position="308"/>
    </location>
</feature>
<organism evidence="5">
    <name type="scientific">hydrothermal vent metagenome</name>
    <dbReference type="NCBI Taxonomy" id="652676"/>
    <lineage>
        <taxon>unclassified sequences</taxon>
        <taxon>metagenomes</taxon>
        <taxon>ecological metagenomes</taxon>
    </lineage>
</organism>
<dbReference type="EC" id="4.2.1.-" evidence="5"/>
<protein>
    <submittedName>
        <fullName evidence="5">tRNA pseudouridine 13 synthase</fullName>
        <ecNumber evidence="5">4.2.1.-</ecNumber>
    </submittedName>
</protein>
<dbReference type="PROSITE" id="PS50984">
    <property type="entry name" value="TRUD"/>
    <property type="match status" value="1"/>
</dbReference>
<dbReference type="SUPFAM" id="SSF55120">
    <property type="entry name" value="Pseudouridine synthase"/>
    <property type="match status" value="1"/>
</dbReference>
<keyword evidence="3" id="KW-0413">Isomerase</keyword>
<dbReference type="InterPro" id="IPR042214">
    <property type="entry name" value="TruD_catalytic"/>
</dbReference>
<dbReference type="Gene3D" id="3.30.2340.10">
    <property type="entry name" value="TruD, insertion domain"/>
    <property type="match status" value="1"/>
</dbReference>
<dbReference type="GO" id="GO:0009982">
    <property type="term" value="F:pseudouridine synthase activity"/>
    <property type="evidence" value="ECO:0007669"/>
    <property type="project" value="InterPro"/>
</dbReference>
<evidence type="ECO:0000256" key="1">
    <source>
        <dbReference type="ARBA" id="ARBA00007953"/>
    </source>
</evidence>
<evidence type="ECO:0000313" key="5">
    <source>
        <dbReference type="EMBL" id="SFV57582.1"/>
    </source>
</evidence>
<dbReference type="GO" id="GO:0005829">
    <property type="term" value="C:cytosol"/>
    <property type="evidence" value="ECO:0007669"/>
    <property type="project" value="TreeGrafter"/>
</dbReference>
<accession>A0A1W1BVV4</accession>
<dbReference type="HAMAP" id="MF_01082">
    <property type="entry name" value="TruD"/>
    <property type="match status" value="1"/>
</dbReference>
<dbReference type="PANTHER" id="PTHR47811">
    <property type="entry name" value="TRNA PSEUDOURIDINE SYNTHASE D"/>
    <property type="match status" value="1"/>
</dbReference>
<dbReference type="Gene3D" id="3.30.2350.20">
    <property type="entry name" value="TruD, catalytic domain"/>
    <property type="match status" value="1"/>
</dbReference>
<evidence type="ECO:0000256" key="2">
    <source>
        <dbReference type="ARBA" id="ARBA00022694"/>
    </source>
</evidence>
<evidence type="ECO:0000259" key="4">
    <source>
        <dbReference type="PROSITE" id="PS50984"/>
    </source>
</evidence>
<dbReference type="PANTHER" id="PTHR47811:SF1">
    <property type="entry name" value="TRNA PSEUDOURIDINE SYNTHASE D"/>
    <property type="match status" value="1"/>
</dbReference>
<comment type="similarity">
    <text evidence="1">Belongs to the pseudouridine synthase TruD family.</text>
</comment>
<dbReference type="InterPro" id="IPR050170">
    <property type="entry name" value="TruD_pseudoU_synthase"/>
</dbReference>
<evidence type="ECO:0000256" key="3">
    <source>
        <dbReference type="ARBA" id="ARBA00023235"/>
    </source>
</evidence>
<sequence length="341" mass="39462">MQRIYLDEKEPIHFKFEQNQEDFIVDEIGLDWKGSGNFSIYHIKKVEITTWDMIAAFAEFLNINAEKIGYAGLKDKHATTTQYISIESKYERELKKFKHPQIKILSGTRHAQSIRMGDLVGNRFSINLFEVSQIQAGQIEKLARKSEKLGLPNYFGYQRFGRDGDSIEQAEKMIEGDLHIEDSKLKKFLISIYQSVRFNDWLAERVQMSRDENNNKFMLLEGDLYQDSKGKLFTPKTPQQKDFEKKKVVPTGLLCGRGVYRATAKAAEIEAKYDDGFLYDKGLRRAAIIFPKDVEMKYTDGFDKMHIAFTLPKGSYATVFLENIASKEFKAKKVKKPQAKR</sequence>
<dbReference type="GO" id="GO:0001522">
    <property type="term" value="P:pseudouridine synthesis"/>
    <property type="evidence" value="ECO:0007669"/>
    <property type="project" value="InterPro"/>
</dbReference>
<dbReference type="PROSITE" id="PS01268">
    <property type="entry name" value="UPF0024"/>
    <property type="match status" value="1"/>
</dbReference>
<dbReference type="GO" id="GO:0003723">
    <property type="term" value="F:RNA binding"/>
    <property type="evidence" value="ECO:0007669"/>
    <property type="project" value="InterPro"/>
</dbReference>
<dbReference type="InterPro" id="IPR020103">
    <property type="entry name" value="PsdUridine_synth_cat_dom_sf"/>
</dbReference>
<proteinExistence type="inferred from homology"/>
<dbReference type="GO" id="GO:0016829">
    <property type="term" value="F:lyase activity"/>
    <property type="evidence" value="ECO:0007669"/>
    <property type="project" value="UniProtKB-KW"/>
</dbReference>
<dbReference type="InterPro" id="IPR001656">
    <property type="entry name" value="PsdUridine_synth_TruD"/>
</dbReference>
<keyword evidence="2" id="KW-0819">tRNA processing</keyword>
<dbReference type="GO" id="GO:0008033">
    <property type="term" value="P:tRNA processing"/>
    <property type="evidence" value="ECO:0007669"/>
    <property type="project" value="UniProtKB-KW"/>
</dbReference>
<keyword evidence="5" id="KW-0456">Lyase</keyword>
<dbReference type="Pfam" id="PF01142">
    <property type="entry name" value="TruD"/>
    <property type="match status" value="1"/>
</dbReference>
<dbReference type="InterPro" id="IPR011760">
    <property type="entry name" value="PsdUridine_synth_TruD_insert"/>
</dbReference>
<dbReference type="EMBL" id="FPHF01000041">
    <property type="protein sequence ID" value="SFV57582.1"/>
    <property type="molecule type" value="Genomic_DNA"/>
</dbReference>
<dbReference type="AlphaFoldDB" id="A0A1W1BVV4"/>